<feature type="transmembrane region" description="Helical" evidence="7">
    <location>
        <begin position="111"/>
        <end position="132"/>
    </location>
</feature>
<accession>U2E821</accession>
<evidence type="ECO:0000313" key="8">
    <source>
        <dbReference type="EMBL" id="ERJ11016.1"/>
    </source>
</evidence>
<keyword evidence="2" id="KW-0813">Transport</keyword>
<keyword evidence="9" id="KW-1185">Reference proteome</keyword>
<sequence>MSSIINSIFTPAIASLYPLILSKKDMKIGKSYRTMLSKLQLILGVGLSGILFNVMSIELIMLINGVSFIISSLFERQIKESYIIQNTKEKFLSLLKNGLNYVIKTPLLFHYNVLSTLLNLYFVGYLAIFVRYIFLEYYNLNEIYYSNTVIAYSIIIILTTYIINKIDLNEYYAILIGLFTQLFAIVMSLMFIDHLYLFIISILLSNVGLIFYNIPMVSKIMCEIDKEFMSRAIGTMSFISSVTMPLSNYIYGLLLEKYNVEFAIIFTLFVLIVSVIYVLLRKEFRFDDEGKQMIKS</sequence>
<evidence type="ECO:0000256" key="3">
    <source>
        <dbReference type="ARBA" id="ARBA00022475"/>
    </source>
</evidence>
<dbReference type="PANTHER" id="PTHR43266">
    <property type="entry name" value="MACROLIDE-EFFLUX PROTEIN"/>
    <property type="match status" value="1"/>
</dbReference>
<evidence type="ECO:0000313" key="9">
    <source>
        <dbReference type="Proteomes" id="UP000005707"/>
    </source>
</evidence>
<reference evidence="8 9" key="1">
    <citation type="journal article" date="2011" name="J. Bacteriol.">
        <title>Genome sequence of Haloplasma contractile, an unusual contractile bacterium from a deep-sea anoxic brine lake.</title>
        <authorList>
            <person name="Antunes A."/>
            <person name="Alam I."/>
            <person name="El Dorry H."/>
            <person name="Siam R."/>
            <person name="Robertson A."/>
            <person name="Bajic V.B."/>
            <person name="Stingl U."/>
        </authorList>
    </citation>
    <scope>NUCLEOTIDE SEQUENCE [LARGE SCALE GENOMIC DNA]</scope>
    <source>
        <strain evidence="8 9">SSD-17B</strain>
    </source>
</reference>
<feature type="transmembrane region" description="Helical" evidence="7">
    <location>
        <begin position="260"/>
        <end position="280"/>
    </location>
</feature>
<gene>
    <name evidence="8" type="ORF">HLPCO_002969</name>
</gene>
<feature type="transmembrane region" description="Helical" evidence="7">
    <location>
        <begin position="171"/>
        <end position="189"/>
    </location>
</feature>
<dbReference type="InterPro" id="IPR011701">
    <property type="entry name" value="MFS"/>
</dbReference>
<evidence type="ECO:0000256" key="5">
    <source>
        <dbReference type="ARBA" id="ARBA00022989"/>
    </source>
</evidence>
<keyword evidence="3" id="KW-1003">Cell membrane</keyword>
<dbReference type="SUPFAM" id="SSF103473">
    <property type="entry name" value="MFS general substrate transporter"/>
    <property type="match status" value="1"/>
</dbReference>
<feature type="transmembrane region" description="Helical" evidence="7">
    <location>
        <begin position="195"/>
        <end position="214"/>
    </location>
</feature>
<dbReference type="InParanoid" id="U2E821"/>
<evidence type="ECO:0000256" key="2">
    <source>
        <dbReference type="ARBA" id="ARBA00022448"/>
    </source>
</evidence>
<organism evidence="8 9">
    <name type="scientific">Haloplasma contractile SSD-17B</name>
    <dbReference type="NCBI Taxonomy" id="1033810"/>
    <lineage>
        <taxon>Bacteria</taxon>
        <taxon>Bacillati</taxon>
        <taxon>Mycoplasmatota</taxon>
        <taxon>Mollicutes</taxon>
        <taxon>Haloplasmatales</taxon>
        <taxon>Haloplasmataceae</taxon>
        <taxon>Haloplasma</taxon>
    </lineage>
</organism>
<protein>
    <submittedName>
        <fullName evidence="8">Major facilitator superfamily MFS 1 protein</fullName>
    </submittedName>
</protein>
<keyword evidence="6 7" id="KW-0472">Membrane</keyword>
<dbReference type="PANTHER" id="PTHR43266:SF2">
    <property type="entry name" value="MAJOR FACILITATOR SUPERFAMILY (MFS) PROFILE DOMAIN-CONTAINING PROTEIN"/>
    <property type="match status" value="1"/>
</dbReference>
<evidence type="ECO:0000256" key="1">
    <source>
        <dbReference type="ARBA" id="ARBA00004651"/>
    </source>
</evidence>
<dbReference type="eggNOG" id="COG2814">
    <property type="taxonomic scope" value="Bacteria"/>
</dbReference>
<feature type="transmembrane region" description="Helical" evidence="7">
    <location>
        <begin position="235"/>
        <end position="254"/>
    </location>
</feature>
<dbReference type="GO" id="GO:0005886">
    <property type="term" value="C:plasma membrane"/>
    <property type="evidence" value="ECO:0007669"/>
    <property type="project" value="UniProtKB-SubCell"/>
</dbReference>
<reference evidence="8 9" key="2">
    <citation type="journal article" date="2013" name="PLoS ONE">
        <title>INDIGO - INtegrated Data Warehouse of MIcrobial GenOmes with Examples from the Red Sea Extremophiles.</title>
        <authorList>
            <person name="Alam I."/>
            <person name="Antunes A."/>
            <person name="Kamau A.A."/>
            <person name="Ba Alawi W."/>
            <person name="Kalkatawi M."/>
            <person name="Stingl U."/>
            <person name="Bajic V.B."/>
        </authorList>
    </citation>
    <scope>NUCLEOTIDE SEQUENCE [LARGE SCALE GENOMIC DNA]</scope>
    <source>
        <strain evidence="8 9">SSD-17B</strain>
    </source>
</reference>
<dbReference type="EMBL" id="AFNU02000019">
    <property type="protein sequence ID" value="ERJ11016.1"/>
    <property type="molecule type" value="Genomic_DNA"/>
</dbReference>
<comment type="subcellular location">
    <subcellularLocation>
        <location evidence="1">Cell membrane</location>
        <topology evidence="1">Multi-pass membrane protein</topology>
    </subcellularLocation>
</comment>
<evidence type="ECO:0000256" key="7">
    <source>
        <dbReference type="SAM" id="Phobius"/>
    </source>
</evidence>
<dbReference type="Gene3D" id="1.20.1250.20">
    <property type="entry name" value="MFS general substrate transporter like domains"/>
    <property type="match status" value="1"/>
</dbReference>
<name>U2E821_9MOLU</name>
<evidence type="ECO:0000256" key="4">
    <source>
        <dbReference type="ARBA" id="ARBA00022692"/>
    </source>
</evidence>
<dbReference type="AlphaFoldDB" id="U2E821"/>
<dbReference type="GO" id="GO:0022857">
    <property type="term" value="F:transmembrane transporter activity"/>
    <property type="evidence" value="ECO:0007669"/>
    <property type="project" value="InterPro"/>
</dbReference>
<evidence type="ECO:0000256" key="6">
    <source>
        <dbReference type="ARBA" id="ARBA00023136"/>
    </source>
</evidence>
<dbReference type="Proteomes" id="UP000005707">
    <property type="component" value="Unassembled WGS sequence"/>
</dbReference>
<proteinExistence type="predicted"/>
<dbReference type="Pfam" id="PF07690">
    <property type="entry name" value="MFS_1"/>
    <property type="match status" value="1"/>
</dbReference>
<feature type="transmembrane region" description="Helical" evidence="7">
    <location>
        <begin position="144"/>
        <end position="164"/>
    </location>
</feature>
<feature type="transmembrane region" description="Helical" evidence="7">
    <location>
        <begin position="41"/>
        <end position="74"/>
    </location>
</feature>
<keyword evidence="4 7" id="KW-0812">Transmembrane</keyword>
<dbReference type="STRING" id="1033810.HLPCO_002969"/>
<dbReference type="RefSeq" id="WP_021031204.1">
    <property type="nucleotide sequence ID" value="NZ_AFNU02000019.1"/>
</dbReference>
<dbReference type="InterPro" id="IPR036259">
    <property type="entry name" value="MFS_trans_sf"/>
</dbReference>
<keyword evidence="5 7" id="KW-1133">Transmembrane helix</keyword>
<comment type="caution">
    <text evidence="8">The sequence shown here is derived from an EMBL/GenBank/DDBJ whole genome shotgun (WGS) entry which is preliminary data.</text>
</comment>